<dbReference type="PROSITE" id="PS51352">
    <property type="entry name" value="THIOREDOXIN_2"/>
    <property type="match status" value="1"/>
</dbReference>
<dbReference type="InterPro" id="IPR036249">
    <property type="entry name" value="Thioredoxin-like_sf"/>
</dbReference>
<feature type="region of interest" description="Disordered" evidence="1">
    <location>
        <begin position="1"/>
        <end position="52"/>
    </location>
</feature>
<dbReference type="PANTHER" id="PTHR47353:SF1">
    <property type="entry name" value="THIOREDOXIN-LIKE PROTEIN HCF164, CHLOROPLASTIC"/>
    <property type="match status" value="1"/>
</dbReference>
<dbReference type="GO" id="GO:0016671">
    <property type="term" value="F:oxidoreductase activity, acting on a sulfur group of donors, disulfide as acceptor"/>
    <property type="evidence" value="ECO:0000318"/>
    <property type="project" value="GO_Central"/>
</dbReference>
<dbReference type="AlphaFoldDB" id="A0A1Y1I7L6"/>
<sequence length="229" mass="24673">MEKGMASRSWRCQSQELDSVEETAEKPDTSEPVFEEEPSPSTSGSSDAEFPAPTKKLNQRLALASVAVAVGMFVATRGAGAGPDLNQLAAGAMQYDAAITNGRPTVVEFYADWCVVCREMAKEVYLAEQNYKDKVNFVLLNIDNKRWAEEVEEYGVGGIPHFVFLDSDGVEEGSAVGKLPRSILEENLAAMARGDKLLPHSGVVGRVTEPGQRPAGFTAPAVVEPRTHG</sequence>
<dbReference type="OMA" id="DNTKWLP"/>
<dbReference type="GO" id="GO:0010190">
    <property type="term" value="P:cytochrome b6f complex assembly"/>
    <property type="evidence" value="ECO:0000318"/>
    <property type="project" value="GO_Central"/>
</dbReference>
<dbReference type="OrthoDB" id="2121326at2759"/>
<dbReference type="SUPFAM" id="SSF52833">
    <property type="entry name" value="Thioredoxin-like"/>
    <property type="match status" value="1"/>
</dbReference>
<gene>
    <name evidence="3" type="ORF">KFL_002200160</name>
</gene>
<dbReference type="InterPro" id="IPR044241">
    <property type="entry name" value="TxlA/HCF164"/>
</dbReference>
<evidence type="ECO:0000259" key="2">
    <source>
        <dbReference type="PROSITE" id="PS51352"/>
    </source>
</evidence>
<dbReference type="Proteomes" id="UP000054558">
    <property type="component" value="Unassembled WGS sequence"/>
</dbReference>
<dbReference type="GO" id="GO:0009535">
    <property type="term" value="C:chloroplast thylakoid membrane"/>
    <property type="evidence" value="ECO:0000318"/>
    <property type="project" value="GO_Central"/>
</dbReference>
<feature type="domain" description="Thioredoxin" evidence="2">
    <location>
        <begin position="25"/>
        <end position="199"/>
    </location>
</feature>
<name>A0A1Y1I7L6_KLENI</name>
<protein>
    <recommendedName>
        <fullName evidence="2">Thioredoxin domain-containing protein</fullName>
    </recommendedName>
</protein>
<dbReference type="STRING" id="105231.A0A1Y1I7L6"/>
<accession>A0A1Y1I7L6</accession>
<dbReference type="PANTHER" id="PTHR47353">
    <property type="entry name" value="THIOREDOXIN-LIKE PROTEIN HCF164, CHLOROPLASTIC"/>
    <property type="match status" value="1"/>
</dbReference>
<keyword evidence="4" id="KW-1185">Reference proteome</keyword>
<evidence type="ECO:0000313" key="4">
    <source>
        <dbReference type="Proteomes" id="UP000054558"/>
    </source>
</evidence>
<dbReference type="Gene3D" id="3.40.30.10">
    <property type="entry name" value="Glutaredoxin"/>
    <property type="match status" value="1"/>
</dbReference>
<dbReference type="EMBL" id="DF237169">
    <property type="protein sequence ID" value="GAQ85131.1"/>
    <property type="molecule type" value="Genomic_DNA"/>
</dbReference>
<reference evidence="3 4" key="1">
    <citation type="journal article" date="2014" name="Nat. Commun.">
        <title>Klebsormidium flaccidum genome reveals primary factors for plant terrestrial adaptation.</title>
        <authorList>
            <person name="Hori K."/>
            <person name="Maruyama F."/>
            <person name="Fujisawa T."/>
            <person name="Togashi T."/>
            <person name="Yamamoto N."/>
            <person name="Seo M."/>
            <person name="Sato S."/>
            <person name="Yamada T."/>
            <person name="Mori H."/>
            <person name="Tajima N."/>
            <person name="Moriyama T."/>
            <person name="Ikeuchi M."/>
            <person name="Watanabe M."/>
            <person name="Wada H."/>
            <person name="Kobayashi K."/>
            <person name="Saito M."/>
            <person name="Masuda T."/>
            <person name="Sasaki-Sekimoto Y."/>
            <person name="Mashiguchi K."/>
            <person name="Awai K."/>
            <person name="Shimojima M."/>
            <person name="Masuda S."/>
            <person name="Iwai M."/>
            <person name="Nobusawa T."/>
            <person name="Narise T."/>
            <person name="Kondo S."/>
            <person name="Saito H."/>
            <person name="Sato R."/>
            <person name="Murakawa M."/>
            <person name="Ihara Y."/>
            <person name="Oshima-Yamada Y."/>
            <person name="Ohtaka K."/>
            <person name="Satoh M."/>
            <person name="Sonobe K."/>
            <person name="Ishii M."/>
            <person name="Ohtani R."/>
            <person name="Kanamori-Sato M."/>
            <person name="Honoki R."/>
            <person name="Miyazaki D."/>
            <person name="Mochizuki H."/>
            <person name="Umetsu J."/>
            <person name="Higashi K."/>
            <person name="Shibata D."/>
            <person name="Kamiya Y."/>
            <person name="Sato N."/>
            <person name="Nakamura Y."/>
            <person name="Tabata S."/>
            <person name="Ida S."/>
            <person name="Kurokawa K."/>
            <person name="Ohta H."/>
        </authorList>
    </citation>
    <scope>NUCLEOTIDE SEQUENCE [LARGE SCALE GENOMIC DNA]</scope>
    <source>
        <strain evidence="3 4">NIES-2285</strain>
    </source>
</reference>
<dbReference type="Pfam" id="PF00085">
    <property type="entry name" value="Thioredoxin"/>
    <property type="match status" value="1"/>
</dbReference>
<proteinExistence type="predicted"/>
<organism evidence="3 4">
    <name type="scientific">Klebsormidium nitens</name>
    <name type="common">Green alga</name>
    <name type="synonym">Ulothrix nitens</name>
    <dbReference type="NCBI Taxonomy" id="105231"/>
    <lineage>
        <taxon>Eukaryota</taxon>
        <taxon>Viridiplantae</taxon>
        <taxon>Streptophyta</taxon>
        <taxon>Klebsormidiophyceae</taxon>
        <taxon>Klebsormidiales</taxon>
        <taxon>Klebsormidiaceae</taxon>
        <taxon>Klebsormidium</taxon>
    </lineage>
</organism>
<dbReference type="InterPro" id="IPR013766">
    <property type="entry name" value="Thioredoxin_domain"/>
</dbReference>
<evidence type="ECO:0000313" key="3">
    <source>
        <dbReference type="EMBL" id="GAQ85131.1"/>
    </source>
</evidence>
<evidence type="ECO:0000256" key="1">
    <source>
        <dbReference type="SAM" id="MobiDB-lite"/>
    </source>
</evidence>